<keyword evidence="2" id="KW-1185">Reference proteome</keyword>
<evidence type="ECO:0000313" key="2">
    <source>
        <dbReference type="Proteomes" id="UP000194873"/>
    </source>
</evidence>
<sequence length="129" mass="14830">MILGFKKRFVSAVADGTKPHSIRAGDRWRVGMSIQFYENVRQKSMAKIREDGVAHVVQNIGIWPLLERTIGPAIQPYITIDDRRLTPLECQVLACTDGFDDFKSLLDFFREEHGLPFTGQLVCWTDIRY</sequence>
<dbReference type="EMBL" id="MTSE01000026">
    <property type="protein sequence ID" value="OUJ70173.1"/>
    <property type="molecule type" value="Genomic_DNA"/>
</dbReference>
<organism evidence="1 2">
    <name type="scientific">Hymenobacter crusticola</name>
    <dbReference type="NCBI Taxonomy" id="1770526"/>
    <lineage>
        <taxon>Bacteria</taxon>
        <taxon>Pseudomonadati</taxon>
        <taxon>Bacteroidota</taxon>
        <taxon>Cytophagia</taxon>
        <taxon>Cytophagales</taxon>
        <taxon>Hymenobacteraceae</taxon>
        <taxon>Hymenobacter</taxon>
    </lineage>
</organism>
<dbReference type="Proteomes" id="UP000194873">
    <property type="component" value="Unassembled WGS sequence"/>
</dbReference>
<evidence type="ECO:0008006" key="3">
    <source>
        <dbReference type="Google" id="ProtNLM"/>
    </source>
</evidence>
<dbReference type="RefSeq" id="WP_086596912.1">
    <property type="nucleotide sequence ID" value="NZ_MTSE01000026.1"/>
</dbReference>
<protein>
    <recommendedName>
        <fullName evidence="3">ASCH domain-containing protein</fullName>
    </recommendedName>
</protein>
<evidence type="ECO:0000313" key="1">
    <source>
        <dbReference type="EMBL" id="OUJ70173.1"/>
    </source>
</evidence>
<reference evidence="1 2" key="1">
    <citation type="submission" date="2017-01" db="EMBL/GenBank/DDBJ databases">
        <title>A new Hymenobacter.</title>
        <authorList>
            <person name="Liang Y."/>
            <person name="Feng F."/>
        </authorList>
    </citation>
    <scope>NUCLEOTIDE SEQUENCE [LARGE SCALE GENOMIC DNA]</scope>
    <source>
        <strain evidence="1">MIMBbqt21</strain>
    </source>
</reference>
<dbReference type="OrthoDB" id="883020at2"/>
<dbReference type="AlphaFoldDB" id="A0A2C9ZTY0"/>
<accession>A0A2C9ZTY0</accession>
<gene>
    <name evidence="1" type="ORF">BXP70_25320</name>
</gene>
<comment type="caution">
    <text evidence="1">The sequence shown here is derived from an EMBL/GenBank/DDBJ whole genome shotgun (WGS) entry which is preliminary data.</text>
</comment>
<proteinExistence type="predicted"/>
<name>A0A2C9ZTY0_9BACT</name>